<evidence type="ECO:0000313" key="10">
    <source>
        <dbReference type="Proteomes" id="UP000095255"/>
    </source>
</evidence>
<dbReference type="PROSITE" id="PS00917">
    <property type="entry name" value="ASN_GLN_ASE_2"/>
    <property type="match status" value="1"/>
</dbReference>
<dbReference type="PIRSF" id="PIRSF500176">
    <property type="entry name" value="L_ASNase"/>
    <property type="match status" value="1"/>
</dbReference>
<feature type="binding site" evidence="5">
    <location>
        <begin position="90"/>
        <end position="91"/>
    </location>
    <ligand>
        <name>substrate</name>
    </ligand>
</feature>
<evidence type="ECO:0000313" key="9">
    <source>
        <dbReference type="EMBL" id="OEH86892.1"/>
    </source>
</evidence>
<feature type="binding site" evidence="5">
    <location>
        <position position="57"/>
    </location>
    <ligand>
        <name>substrate</name>
    </ligand>
</feature>
<accession>A0A1E5L9U0</accession>
<dbReference type="PANTHER" id="PTHR11707:SF28">
    <property type="entry name" value="60 KDA LYSOPHOSPHOLIPASE"/>
    <property type="match status" value="1"/>
</dbReference>
<dbReference type="InterPro" id="IPR036152">
    <property type="entry name" value="Asp/glu_Ase-like_sf"/>
</dbReference>
<dbReference type="InterPro" id="IPR020827">
    <property type="entry name" value="Asparaginase/glutaminase_AS1"/>
</dbReference>
<dbReference type="EMBL" id="MJAT01000001">
    <property type="protein sequence ID" value="OEH86892.1"/>
    <property type="molecule type" value="Genomic_DNA"/>
</dbReference>
<name>A0A1E5L9U0_9FIRM</name>
<sequence>MMKKILVFFTGGTIGSKQSGDTIDVESSTAHIIGLYESYSDKEHVNFTVKQKINLLSENIVPKDWEYIIHELKVAIQENQYDGVIITHGTDTLPYSVAAVSFLFHDTTIPMVFIASNEPVVDHHSDGFINFNAAVDLIVNDPIPRVLFIFQNTRGNIHVFLGTRIQQSLTFQHSFDSFELLIWGEMCNRRLRMYHKPLPGQEEQIHDVQILKPLPKKLDIQPRFDDRILYIQPYPGLSYDMLSFGSKKPKAIIHDMYHSSTSSIRESYSVIDFIKRCQHEGIDVFLTSFEDRAASYTTTHEILKSGAIPVYNMLKETSIVKLMLAYGNGLSAKEVIRFMNEQTIYIEHLHK</sequence>
<gene>
    <name evidence="9" type="ORF">BHU72_01110</name>
</gene>
<dbReference type="GO" id="GO:0006520">
    <property type="term" value="P:amino acid metabolic process"/>
    <property type="evidence" value="ECO:0007669"/>
    <property type="project" value="InterPro"/>
</dbReference>
<dbReference type="PRINTS" id="PR00139">
    <property type="entry name" value="ASNGLNASE"/>
</dbReference>
<dbReference type="InterPro" id="IPR027475">
    <property type="entry name" value="Asparaginase/glutaminase_AS2"/>
</dbReference>
<dbReference type="Gene3D" id="3.40.50.1170">
    <property type="entry name" value="L-asparaginase, N-terminal domain"/>
    <property type="match status" value="1"/>
</dbReference>
<comment type="caution">
    <text evidence="9">The sequence shown here is derived from an EMBL/GenBank/DDBJ whole genome shotgun (WGS) entry which is preliminary data.</text>
</comment>
<organism evidence="9 10">
    <name type="scientific">Desulfuribacillus stibiiarsenatis</name>
    <dbReference type="NCBI Taxonomy" id="1390249"/>
    <lineage>
        <taxon>Bacteria</taxon>
        <taxon>Bacillati</taxon>
        <taxon>Bacillota</taxon>
        <taxon>Desulfuribacillia</taxon>
        <taxon>Desulfuribacillales</taxon>
        <taxon>Desulfuribacillaceae</taxon>
        <taxon>Desulfuribacillus</taxon>
    </lineage>
</organism>
<dbReference type="SMART" id="SM00870">
    <property type="entry name" value="Asparaginase"/>
    <property type="match status" value="1"/>
</dbReference>
<dbReference type="PANTHER" id="PTHR11707">
    <property type="entry name" value="L-ASPARAGINASE"/>
    <property type="match status" value="1"/>
</dbReference>
<dbReference type="PIRSF" id="PIRSF001220">
    <property type="entry name" value="L-ASNase_gatD"/>
    <property type="match status" value="1"/>
</dbReference>
<feature type="active site" evidence="7">
    <location>
        <position position="90"/>
    </location>
</feature>
<dbReference type="Proteomes" id="UP000095255">
    <property type="component" value="Unassembled WGS sequence"/>
</dbReference>
<dbReference type="PROSITE" id="PS51732">
    <property type="entry name" value="ASN_GLN_ASE_3"/>
    <property type="match status" value="1"/>
</dbReference>
<evidence type="ECO:0000259" key="8">
    <source>
        <dbReference type="Pfam" id="PF00710"/>
    </source>
</evidence>
<dbReference type="EC" id="3.5.1.1" evidence="2"/>
<protein>
    <recommendedName>
        <fullName evidence="2">asparaginase</fullName>
        <ecNumber evidence="2">3.5.1.1</ecNumber>
    </recommendedName>
</protein>
<dbReference type="Gene3D" id="3.40.50.40">
    <property type="match status" value="1"/>
</dbReference>
<feature type="active site" description="O-isoaspartyl threonine intermediate" evidence="4">
    <location>
        <position position="13"/>
    </location>
</feature>
<dbReference type="InterPro" id="IPR037152">
    <property type="entry name" value="L-asparaginase_N_sf"/>
</dbReference>
<evidence type="ECO:0000256" key="6">
    <source>
        <dbReference type="PROSITE-ProRule" id="PRU10099"/>
    </source>
</evidence>
<dbReference type="STRING" id="1390249.BHU72_01110"/>
<comment type="catalytic activity">
    <reaction evidence="3">
        <text>L-asparagine + H2O = L-aspartate + NH4(+)</text>
        <dbReference type="Rhea" id="RHEA:21016"/>
        <dbReference type="ChEBI" id="CHEBI:15377"/>
        <dbReference type="ChEBI" id="CHEBI:28938"/>
        <dbReference type="ChEBI" id="CHEBI:29991"/>
        <dbReference type="ChEBI" id="CHEBI:58048"/>
        <dbReference type="EC" id="3.5.1.1"/>
    </reaction>
</comment>
<proteinExistence type="inferred from homology"/>
<dbReference type="InterPro" id="IPR027473">
    <property type="entry name" value="L-asparaginase_C"/>
</dbReference>
<feature type="domain" description="L-asparaginase N-terminal" evidence="8">
    <location>
        <begin position="4"/>
        <end position="197"/>
    </location>
</feature>
<evidence type="ECO:0000256" key="7">
    <source>
        <dbReference type="PROSITE-ProRule" id="PRU10100"/>
    </source>
</evidence>
<dbReference type="GO" id="GO:0004067">
    <property type="term" value="F:asparaginase activity"/>
    <property type="evidence" value="ECO:0007669"/>
    <property type="project" value="UniProtKB-UniRule"/>
</dbReference>
<feature type="active site" evidence="6">
    <location>
        <position position="13"/>
    </location>
</feature>
<reference evidence="9 10" key="1">
    <citation type="submission" date="2016-09" db="EMBL/GenBank/DDBJ databases">
        <title>Desulfuribacillus arsenicus sp. nov., an obligately anaerobic, dissimilatory arsenic- and antimonate-reducing bacterium isolated from anoxic sediments.</title>
        <authorList>
            <person name="Abin C.A."/>
            <person name="Hollibaugh J.T."/>
        </authorList>
    </citation>
    <scope>NUCLEOTIDE SEQUENCE [LARGE SCALE GENOMIC DNA]</scope>
    <source>
        <strain evidence="9 10">MLFW-2</strain>
    </source>
</reference>
<evidence type="ECO:0000256" key="5">
    <source>
        <dbReference type="PIRSR" id="PIRSR001220-2"/>
    </source>
</evidence>
<dbReference type="Pfam" id="PF00710">
    <property type="entry name" value="Asparaginase"/>
    <property type="match status" value="1"/>
</dbReference>
<dbReference type="AlphaFoldDB" id="A0A1E5L9U0"/>
<evidence type="ECO:0000256" key="4">
    <source>
        <dbReference type="PIRSR" id="PIRSR001220-1"/>
    </source>
</evidence>
<evidence type="ECO:0000256" key="2">
    <source>
        <dbReference type="ARBA" id="ARBA00012920"/>
    </source>
</evidence>
<comment type="similarity">
    <text evidence="1">Belongs to the asparaginase 1 family.</text>
</comment>
<dbReference type="InterPro" id="IPR027474">
    <property type="entry name" value="L-asparaginase_N"/>
</dbReference>
<evidence type="ECO:0000256" key="3">
    <source>
        <dbReference type="ARBA" id="ARBA00049366"/>
    </source>
</evidence>
<keyword evidence="10" id="KW-1185">Reference proteome</keyword>
<dbReference type="PROSITE" id="PS00144">
    <property type="entry name" value="ASN_GLN_ASE_1"/>
    <property type="match status" value="1"/>
</dbReference>
<evidence type="ECO:0000256" key="1">
    <source>
        <dbReference type="ARBA" id="ARBA00010518"/>
    </source>
</evidence>
<dbReference type="InterPro" id="IPR006034">
    <property type="entry name" value="Asparaginase/glutaminase-like"/>
</dbReference>
<dbReference type="SUPFAM" id="SSF53774">
    <property type="entry name" value="Glutaminase/Asparaginase"/>
    <property type="match status" value="1"/>
</dbReference>